<feature type="coiled-coil region" evidence="1">
    <location>
        <begin position="137"/>
        <end position="171"/>
    </location>
</feature>
<evidence type="ECO:0000256" key="1">
    <source>
        <dbReference type="SAM" id="Coils"/>
    </source>
</evidence>
<evidence type="ECO:0000313" key="5">
    <source>
        <dbReference type="EMBL" id="MBW8684037.1"/>
    </source>
</evidence>
<dbReference type="EMBL" id="JAICCF010000001">
    <property type="protein sequence ID" value="MBW8684037.1"/>
    <property type="molecule type" value="Genomic_DNA"/>
</dbReference>
<keyword evidence="1" id="KW-0175">Coiled coil</keyword>
<feature type="transmembrane region" description="Helical" evidence="3">
    <location>
        <begin position="111"/>
        <end position="132"/>
    </location>
</feature>
<gene>
    <name evidence="5" type="ORF">K1Y79_06785</name>
</gene>
<evidence type="ECO:0000259" key="4">
    <source>
        <dbReference type="Pfam" id="PF10099"/>
    </source>
</evidence>
<evidence type="ECO:0000313" key="6">
    <source>
        <dbReference type="Proteomes" id="UP000812961"/>
    </source>
</evidence>
<keyword evidence="3" id="KW-0472">Membrane</keyword>
<reference evidence="5 6" key="1">
    <citation type="submission" date="2021-08" db="EMBL/GenBank/DDBJ databases">
        <title>The genome sequence of Chitinophaga sp. B61.</title>
        <authorList>
            <person name="Zhang X."/>
        </authorList>
    </citation>
    <scope>NUCLEOTIDE SEQUENCE [LARGE SCALE GENOMIC DNA]</scope>
    <source>
        <strain evidence="5 6">B61</strain>
    </source>
</reference>
<evidence type="ECO:0000256" key="3">
    <source>
        <dbReference type="SAM" id="Phobius"/>
    </source>
</evidence>
<feature type="domain" description="Anti-sigma K factor RskA C-terminal" evidence="4">
    <location>
        <begin position="116"/>
        <end position="271"/>
    </location>
</feature>
<dbReference type="PANTHER" id="PTHR37461">
    <property type="entry name" value="ANTI-SIGMA-K FACTOR RSKA"/>
    <property type="match status" value="1"/>
</dbReference>
<protein>
    <submittedName>
        <fullName evidence="5">Anti-sigma factor</fullName>
    </submittedName>
</protein>
<dbReference type="InterPro" id="IPR051474">
    <property type="entry name" value="Anti-sigma-K/W_factor"/>
</dbReference>
<keyword evidence="3" id="KW-1133">Transmembrane helix</keyword>
<sequence length="286" mass="31554">MDVQRYISSGVIENHVTGLLSEPEAREVEGAIQEYPEVKAAADAIRQDMERYIELWAQKPPAGIKRQLMERLRKDDVQDTPAASPITTTTEKTYDDPFSEEKGEGVAPIRIWQYSAVAAIILLLASVTMNVVSYGNSDQFKDQYAEMQAEQEAINAEKQALKDELASVRKEADILKNPAFKWTRMPGMGKHTGIVATVGWNPQTKETFILAQELPEPPADKQYQLWAIVNGKPIDAGVFELGNNARVIQKVKAVENAQVFAVTLEKKGGSTSASLDQMYVAGKVAG</sequence>
<dbReference type="Pfam" id="PF10099">
    <property type="entry name" value="RskA_C"/>
    <property type="match status" value="1"/>
</dbReference>
<accession>A0ABS7G8Q1</accession>
<keyword evidence="3" id="KW-0812">Transmembrane</keyword>
<evidence type="ECO:0000256" key="2">
    <source>
        <dbReference type="SAM" id="MobiDB-lite"/>
    </source>
</evidence>
<dbReference type="InterPro" id="IPR018764">
    <property type="entry name" value="RskA_C"/>
</dbReference>
<feature type="region of interest" description="Disordered" evidence="2">
    <location>
        <begin position="73"/>
        <end position="100"/>
    </location>
</feature>
<organism evidence="5 6">
    <name type="scientific">Chitinophaga rhizophila</name>
    <dbReference type="NCBI Taxonomy" id="2866212"/>
    <lineage>
        <taxon>Bacteria</taxon>
        <taxon>Pseudomonadati</taxon>
        <taxon>Bacteroidota</taxon>
        <taxon>Chitinophagia</taxon>
        <taxon>Chitinophagales</taxon>
        <taxon>Chitinophagaceae</taxon>
        <taxon>Chitinophaga</taxon>
    </lineage>
</organism>
<comment type="caution">
    <text evidence="5">The sequence shown here is derived from an EMBL/GenBank/DDBJ whole genome shotgun (WGS) entry which is preliminary data.</text>
</comment>
<name>A0ABS7G8Q1_9BACT</name>
<dbReference type="Proteomes" id="UP000812961">
    <property type="component" value="Unassembled WGS sequence"/>
</dbReference>
<keyword evidence="6" id="KW-1185">Reference proteome</keyword>
<proteinExistence type="predicted"/>
<dbReference type="PANTHER" id="PTHR37461:SF1">
    <property type="entry name" value="ANTI-SIGMA-K FACTOR RSKA"/>
    <property type="match status" value="1"/>
</dbReference>
<dbReference type="RefSeq" id="WP_220249239.1">
    <property type="nucleotide sequence ID" value="NZ_JAICCF010000001.1"/>
</dbReference>